<dbReference type="Proteomes" id="UP000029095">
    <property type="component" value="Unassembled WGS sequence"/>
</dbReference>
<keyword evidence="2" id="KW-1185">Reference proteome</keyword>
<comment type="caution">
    <text evidence="1">The sequence shown here is derived from an EMBL/GenBank/DDBJ whole genome shotgun (WGS) entry which is preliminary data.</text>
</comment>
<evidence type="ECO:0000313" key="1">
    <source>
        <dbReference type="EMBL" id="KFG72658.1"/>
    </source>
</evidence>
<protein>
    <submittedName>
        <fullName evidence="1">Uncharacterized protein</fullName>
    </submittedName>
</protein>
<dbReference type="HOGENOM" id="CLU_2482006_0_0_11"/>
<accession>A0A086MUU0</accession>
<sequence>MLHLAARWVHFQRGESSDGERSAWAGSLVSLAQDLVAAERGNVEMIVECSPTVDSSEGANGPVCRTIAEIRHKPSSTCRGVIPSLAP</sequence>
<dbReference type="EMBL" id="JNFQ01000002">
    <property type="protein sequence ID" value="KFG72658.1"/>
    <property type="molecule type" value="Genomic_DNA"/>
</dbReference>
<organism evidence="1 2">
    <name type="scientific">Streptomyces mutabilis</name>
    <dbReference type="NCBI Taxonomy" id="67332"/>
    <lineage>
        <taxon>Bacteria</taxon>
        <taxon>Bacillati</taxon>
        <taxon>Actinomycetota</taxon>
        <taxon>Actinomycetes</taxon>
        <taxon>Kitasatosporales</taxon>
        <taxon>Streptomycetaceae</taxon>
        <taxon>Streptomyces</taxon>
    </lineage>
</organism>
<evidence type="ECO:0000313" key="2">
    <source>
        <dbReference type="Proteomes" id="UP000029095"/>
    </source>
</evidence>
<proteinExistence type="predicted"/>
<name>A0A086MUU0_9ACTN</name>
<gene>
    <name evidence="1" type="ORF">FM21_17375</name>
</gene>
<dbReference type="AlphaFoldDB" id="A0A086MUU0"/>
<reference evidence="1 2" key="1">
    <citation type="submission" date="2014-05" db="EMBL/GenBank/DDBJ databases">
        <title>Complete genome sequence of the Streptomyces mutabilis TRM45540.</title>
        <authorList>
            <person name="Luo X."/>
            <person name="Zhang L."/>
        </authorList>
    </citation>
    <scope>NUCLEOTIDE SEQUENCE [LARGE SCALE GENOMIC DNA]</scope>
    <source>
        <strain evidence="1 2">TRM45540</strain>
    </source>
</reference>